<keyword evidence="2" id="KW-1185">Reference proteome</keyword>
<dbReference type="PANTHER" id="PTHR36448">
    <property type="entry name" value="BLR7373 PROTEIN"/>
    <property type="match status" value="1"/>
</dbReference>
<dbReference type="AlphaFoldDB" id="W7MIV2"/>
<dbReference type="InterPro" id="IPR014710">
    <property type="entry name" value="RmlC-like_jellyroll"/>
</dbReference>
<dbReference type="VEuPathDB" id="FungiDB:FVEG_16153"/>
<dbReference type="EMBL" id="DS022250">
    <property type="protein sequence ID" value="EWG47540.1"/>
    <property type="molecule type" value="Genomic_DNA"/>
</dbReference>
<gene>
    <name evidence="1" type="ORF">FVEG_16153</name>
</gene>
<dbReference type="PANTHER" id="PTHR36448:SF3">
    <property type="entry name" value="CUPIN TYPE-2 DOMAIN-CONTAINING PROTEIN"/>
    <property type="match status" value="1"/>
</dbReference>
<sequence>MHQQLNNNTAASPNSSHLHYTFMLQSKLVTMSLTPLSSLRVSKHLIPSHKLIPNCSIHQKPLLHYHAAFKPPTSASEIEAHLTSINVVTPQWRYTMYSQTHFHSTTHEVLCISHGRARLCFGGEDNEGRVEPVVEAGDVVIVPVGVGHRLLEDLDGGFEMVGSYPKGCDWDMCYGKKGEEEKVKAIEDVEWFRRDPIYGDEGPATEV</sequence>
<dbReference type="Proteomes" id="UP000009096">
    <property type="component" value="Chromosome 8"/>
</dbReference>
<dbReference type="InterPro" id="IPR047121">
    <property type="entry name" value="YjiB-like"/>
</dbReference>
<organism evidence="1 2">
    <name type="scientific">Gibberella moniliformis (strain M3125 / FGSC 7600)</name>
    <name type="common">Maize ear and stalk rot fungus</name>
    <name type="synonym">Fusarium verticillioides</name>
    <dbReference type="NCBI Taxonomy" id="334819"/>
    <lineage>
        <taxon>Eukaryota</taxon>
        <taxon>Fungi</taxon>
        <taxon>Dikarya</taxon>
        <taxon>Ascomycota</taxon>
        <taxon>Pezizomycotina</taxon>
        <taxon>Sordariomycetes</taxon>
        <taxon>Hypocreomycetidae</taxon>
        <taxon>Hypocreales</taxon>
        <taxon>Nectriaceae</taxon>
        <taxon>Fusarium</taxon>
        <taxon>Fusarium fujikuroi species complex</taxon>
    </lineage>
</organism>
<accession>W7MIV2</accession>
<dbReference type="OrthoDB" id="2589563at2759"/>
<evidence type="ECO:0000313" key="2">
    <source>
        <dbReference type="Proteomes" id="UP000009096"/>
    </source>
</evidence>
<dbReference type="RefSeq" id="XP_018753731.1">
    <property type="nucleotide sequence ID" value="XM_018905391.1"/>
</dbReference>
<evidence type="ECO:0000313" key="1">
    <source>
        <dbReference type="EMBL" id="EWG47540.1"/>
    </source>
</evidence>
<dbReference type="STRING" id="334819.W7MIV2"/>
<dbReference type="InterPro" id="IPR014500">
    <property type="entry name" value="UCP019307_cupin"/>
</dbReference>
<protein>
    <submittedName>
        <fullName evidence="1">Uncharacterized protein</fullName>
    </submittedName>
</protein>
<dbReference type="KEGG" id="fvr:FVEG_16153"/>
<dbReference type="CDD" id="cd02219">
    <property type="entry name" value="cupin_YjlB-like"/>
    <property type="match status" value="1"/>
</dbReference>
<dbReference type="GeneID" id="30073029"/>
<name>W7MIV2_GIBM7</name>
<dbReference type="Gene3D" id="2.60.120.10">
    <property type="entry name" value="Jelly Rolls"/>
    <property type="match status" value="1"/>
</dbReference>
<dbReference type="SUPFAM" id="SSF51182">
    <property type="entry name" value="RmlC-like cupins"/>
    <property type="match status" value="1"/>
</dbReference>
<reference evidence="1 2" key="1">
    <citation type="journal article" date="2010" name="Nature">
        <title>Comparative genomics reveals mobile pathogenicity chromosomes in Fusarium.</title>
        <authorList>
            <person name="Ma L.J."/>
            <person name="van der Does H.C."/>
            <person name="Borkovich K.A."/>
            <person name="Coleman J.J."/>
            <person name="Daboussi M.J."/>
            <person name="Di Pietro A."/>
            <person name="Dufresne M."/>
            <person name="Freitag M."/>
            <person name="Grabherr M."/>
            <person name="Henrissat B."/>
            <person name="Houterman P.M."/>
            <person name="Kang S."/>
            <person name="Shim W.B."/>
            <person name="Woloshuk C."/>
            <person name="Xie X."/>
            <person name="Xu J.R."/>
            <person name="Antoniw J."/>
            <person name="Baker S.E."/>
            <person name="Bluhm B.H."/>
            <person name="Breakspear A."/>
            <person name="Brown D.W."/>
            <person name="Butchko R.A."/>
            <person name="Chapman S."/>
            <person name="Coulson R."/>
            <person name="Coutinho P.M."/>
            <person name="Danchin E.G."/>
            <person name="Diener A."/>
            <person name="Gale L.R."/>
            <person name="Gardiner D.M."/>
            <person name="Goff S."/>
            <person name="Hammond-Kosack K.E."/>
            <person name="Hilburn K."/>
            <person name="Hua-Van A."/>
            <person name="Jonkers W."/>
            <person name="Kazan K."/>
            <person name="Kodira C.D."/>
            <person name="Koehrsen M."/>
            <person name="Kumar L."/>
            <person name="Lee Y.H."/>
            <person name="Li L."/>
            <person name="Manners J.M."/>
            <person name="Miranda-Saavedra D."/>
            <person name="Mukherjee M."/>
            <person name="Park G."/>
            <person name="Park J."/>
            <person name="Park S.Y."/>
            <person name="Proctor R.H."/>
            <person name="Regev A."/>
            <person name="Ruiz-Roldan M.C."/>
            <person name="Sain D."/>
            <person name="Sakthikumar S."/>
            <person name="Sykes S."/>
            <person name="Schwartz D.C."/>
            <person name="Turgeon B.G."/>
            <person name="Wapinski I."/>
            <person name="Yoder O."/>
            <person name="Young S."/>
            <person name="Zeng Q."/>
            <person name="Zhou S."/>
            <person name="Galagan J."/>
            <person name="Cuomo C.A."/>
            <person name="Kistler H.C."/>
            <person name="Rep M."/>
        </authorList>
    </citation>
    <scope>NUCLEOTIDE SEQUENCE [LARGE SCALE GENOMIC DNA]</scope>
    <source>
        <strain evidence="2">M3125 / FGSC 7600</strain>
    </source>
</reference>
<dbReference type="InterPro" id="IPR011051">
    <property type="entry name" value="RmlC_Cupin_sf"/>
</dbReference>
<dbReference type="PIRSF" id="PIRSF019307">
    <property type="entry name" value="UCP019307"/>
    <property type="match status" value="1"/>
</dbReference>
<dbReference type="EMBL" id="CM000585">
    <property type="protein sequence ID" value="EWG47540.1"/>
    <property type="molecule type" value="Genomic_DNA"/>
</dbReference>
<proteinExistence type="predicted"/>